<keyword evidence="3" id="KW-1185">Reference proteome</keyword>
<dbReference type="EMBL" id="JAOYFB010000036">
    <property type="protein sequence ID" value="KAK4020039.1"/>
    <property type="molecule type" value="Genomic_DNA"/>
</dbReference>
<sequence>MVLMNLFRNKRRRLAANQKSKELLLEDAIRDEQSNIVSVRHSRGTRKHHVPFYLNCNQHLEIEQRRELDTDGRPVVAKQEKEKYK</sequence>
<protein>
    <submittedName>
        <fullName evidence="2">Uncharacterized protein</fullName>
    </submittedName>
</protein>
<evidence type="ECO:0000313" key="3">
    <source>
        <dbReference type="Proteomes" id="UP001234178"/>
    </source>
</evidence>
<organism evidence="2 3">
    <name type="scientific">Daphnia magna</name>
    <dbReference type="NCBI Taxonomy" id="35525"/>
    <lineage>
        <taxon>Eukaryota</taxon>
        <taxon>Metazoa</taxon>
        <taxon>Ecdysozoa</taxon>
        <taxon>Arthropoda</taxon>
        <taxon>Crustacea</taxon>
        <taxon>Branchiopoda</taxon>
        <taxon>Diplostraca</taxon>
        <taxon>Cladocera</taxon>
        <taxon>Anomopoda</taxon>
        <taxon>Daphniidae</taxon>
        <taxon>Daphnia</taxon>
    </lineage>
</organism>
<reference evidence="2 3" key="1">
    <citation type="journal article" date="2023" name="Nucleic Acids Res.">
        <title>The hologenome of Daphnia magna reveals possible DNA methylation and microbiome-mediated evolution of the host genome.</title>
        <authorList>
            <person name="Chaturvedi A."/>
            <person name="Li X."/>
            <person name="Dhandapani V."/>
            <person name="Marshall H."/>
            <person name="Kissane S."/>
            <person name="Cuenca-Cambronero M."/>
            <person name="Asole G."/>
            <person name="Calvet F."/>
            <person name="Ruiz-Romero M."/>
            <person name="Marangio P."/>
            <person name="Guigo R."/>
            <person name="Rago D."/>
            <person name="Mirbahai L."/>
            <person name="Eastwood N."/>
            <person name="Colbourne J.K."/>
            <person name="Zhou J."/>
            <person name="Mallon E."/>
            <person name="Orsini L."/>
        </authorList>
    </citation>
    <scope>NUCLEOTIDE SEQUENCE [LARGE SCALE GENOMIC DNA]</scope>
    <source>
        <strain evidence="2">LRV0_1</strain>
    </source>
</reference>
<feature type="region of interest" description="Disordered" evidence="1">
    <location>
        <begin position="65"/>
        <end position="85"/>
    </location>
</feature>
<evidence type="ECO:0000256" key="1">
    <source>
        <dbReference type="SAM" id="MobiDB-lite"/>
    </source>
</evidence>
<dbReference type="Proteomes" id="UP001234178">
    <property type="component" value="Unassembled WGS sequence"/>
</dbReference>
<evidence type="ECO:0000313" key="2">
    <source>
        <dbReference type="EMBL" id="KAK4020039.1"/>
    </source>
</evidence>
<accession>A0ABR0A4V6</accession>
<name>A0ABR0A4V6_9CRUS</name>
<comment type="caution">
    <text evidence="2">The sequence shown here is derived from an EMBL/GenBank/DDBJ whole genome shotgun (WGS) entry which is preliminary data.</text>
</comment>
<gene>
    <name evidence="2" type="ORF">OUZ56_002035</name>
</gene>
<proteinExistence type="predicted"/>